<keyword evidence="5 8" id="KW-0285">Flavoprotein</keyword>
<dbReference type="InterPro" id="IPR050619">
    <property type="entry name" value="Flavodoxin"/>
</dbReference>
<dbReference type="Proteomes" id="UP000198860">
    <property type="component" value="Unassembled WGS sequence"/>
</dbReference>
<evidence type="ECO:0000256" key="5">
    <source>
        <dbReference type="ARBA" id="ARBA00022630"/>
    </source>
</evidence>
<evidence type="ECO:0000256" key="7">
    <source>
        <dbReference type="ARBA" id="ARBA00022982"/>
    </source>
</evidence>
<dbReference type="PANTHER" id="PTHR42809:SF1">
    <property type="entry name" value="FLAVODOXIN 1"/>
    <property type="match status" value="1"/>
</dbReference>
<gene>
    <name evidence="10" type="ORF">SAMN05421677_10438</name>
</gene>
<comment type="similarity">
    <text evidence="3 8">Belongs to the flavodoxin family.</text>
</comment>
<dbReference type="InterPro" id="IPR029039">
    <property type="entry name" value="Flavoprotein-like_sf"/>
</dbReference>
<dbReference type="EMBL" id="FNIZ01000004">
    <property type="protein sequence ID" value="SDO29034.1"/>
    <property type="molecule type" value="Genomic_DNA"/>
</dbReference>
<dbReference type="GO" id="GO:0009055">
    <property type="term" value="F:electron transfer activity"/>
    <property type="evidence" value="ECO:0007669"/>
    <property type="project" value="UniProtKB-UniRule"/>
</dbReference>
<sequence>MTKILIGFASMSGNTEDIADLLKSHLDCDHEVEMRELEDIEVSSLLEYDGLLIGSYTWNDGDLPYEVEDFYDELADVDLTGISAAVFGSGDAVYPRFCEAVHLLEDQLKEAGADLIAEGLKIEMNPDTEEDLNACSQFAESVSNHFLNVKA</sequence>
<dbReference type="OrthoDB" id="9790745at2"/>
<keyword evidence="11" id="KW-1185">Reference proteome</keyword>
<dbReference type="STRING" id="240303.SAMN05421677_10438"/>
<evidence type="ECO:0000256" key="1">
    <source>
        <dbReference type="ARBA" id="ARBA00001917"/>
    </source>
</evidence>
<dbReference type="InterPro" id="IPR008254">
    <property type="entry name" value="Flavodoxin/NO_synth"/>
</dbReference>
<dbReference type="InterPro" id="IPR010087">
    <property type="entry name" value="Flav_short"/>
</dbReference>
<evidence type="ECO:0000256" key="2">
    <source>
        <dbReference type="ARBA" id="ARBA00003297"/>
    </source>
</evidence>
<evidence type="ECO:0000256" key="6">
    <source>
        <dbReference type="ARBA" id="ARBA00022643"/>
    </source>
</evidence>
<dbReference type="NCBIfam" id="NF005246">
    <property type="entry name" value="PRK06756.1"/>
    <property type="match status" value="1"/>
</dbReference>
<keyword evidence="7 8" id="KW-0249">Electron transport</keyword>
<comment type="cofactor">
    <cofactor evidence="1 8">
        <name>FMN</name>
        <dbReference type="ChEBI" id="CHEBI:58210"/>
    </cofactor>
</comment>
<dbReference type="GO" id="GO:0010181">
    <property type="term" value="F:FMN binding"/>
    <property type="evidence" value="ECO:0007669"/>
    <property type="project" value="UniProtKB-UniRule"/>
</dbReference>
<dbReference type="SUPFAM" id="SSF52218">
    <property type="entry name" value="Flavoproteins"/>
    <property type="match status" value="1"/>
</dbReference>
<dbReference type="Gene3D" id="3.40.50.360">
    <property type="match status" value="1"/>
</dbReference>
<dbReference type="AlphaFoldDB" id="A0A1H0IC55"/>
<dbReference type="RefSeq" id="WP_089651462.1">
    <property type="nucleotide sequence ID" value="NZ_FNIZ01000004.1"/>
</dbReference>
<organism evidence="10 11">
    <name type="scientific">Halobacillus aidingensis</name>
    <dbReference type="NCBI Taxonomy" id="240303"/>
    <lineage>
        <taxon>Bacteria</taxon>
        <taxon>Bacillati</taxon>
        <taxon>Bacillota</taxon>
        <taxon>Bacilli</taxon>
        <taxon>Bacillales</taxon>
        <taxon>Bacillaceae</taxon>
        <taxon>Halobacillus</taxon>
    </lineage>
</organism>
<dbReference type="PROSITE" id="PS50902">
    <property type="entry name" value="FLAVODOXIN_LIKE"/>
    <property type="match status" value="1"/>
</dbReference>
<dbReference type="Pfam" id="PF00258">
    <property type="entry name" value="Flavodoxin_1"/>
    <property type="match status" value="1"/>
</dbReference>
<evidence type="ECO:0000256" key="8">
    <source>
        <dbReference type="RuleBase" id="RU367037"/>
    </source>
</evidence>
<dbReference type="GO" id="GO:0016651">
    <property type="term" value="F:oxidoreductase activity, acting on NAD(P)H"/>
    <property type="evidence" value="ECO:0007669"/>
    <property type="project" value="UniProtKB-ARBA"/>
</dbReference>
<evidence type="ECO:0000256" key="3">
    <source>
        <dbReference type="ARBA" id="ARBA00005267"/>
    </source>
</evidence>
<protein>
    <recommendedName>
        <fullName evidence="8">Flavodoxin</fullName>
    </recommendedName>
</protein>
<evidence type="ECO:0000259" key="9">
    <source>
        <dbReference type="PROSITE" id="PS50902"/>
    </source>
</evidence>
<dbReference type="NCBIfam" id="TIGR01753">
    <property type="entry name" value="flav_short"/>
    <property type="match status" value="1"/>
</dbReference>
<evidence type="ECO:0000313" key="11">
    <source>
        <dbReference type="Proteomes" id="UP000198860"/>
    </source>
</evidence>
<accession>A0A1H0IC55</accession>
<feature type="domain" description="Flavodoxin-like" evidence="9">
    <location>
        <begin position="4"/>
        <end position="143"/>
    </location>
</feature>
<dbReference type="NCBIfam" id="NF005216">
    <property type="entry name" value="PRK06703.1"/>
    <property type="match status" value="1"/>
</dbReference>
<dbReference type="PANTHER" id="PTHR42809">
    <property type="entry name" value="FLAVODOXIN 2"/>
    <property type="match status" value="1"/>
</dbReference>
<evidence type="ECO:0000256" key="4">
    <source>
        <dbReference type="ARBA" id="ARBA00022448"/>
    </source>
</evidence>
<proteinExistence type="inferred from homology"/>
<keyword evidence="6 8" id="KW-0288">FMN</keyword>
<comment type="function">
    <text evidence="2 8">Low-potential electron donor to a number of redox enzymes.</text>
</comment>
<name>A0A1H0IC55_HALAD</name>
<keyword evidence="4 8" id="KW-0813">Transport</keyword>
<reference evidence="11" key="1">
    <citation type="submission" date="2016-10" db="EMBL/GenBank/DDBJ databases">
        <authorList>
            <person name="Varghese N."/>
            <person name="Submissions S."/>
        </authorList>
    </citation>
    <scope>NUCLEOTIDE SEQUENCE [LARGE SCALE GENOMIC DNA]</scope>
    <source>
        <strain evidence="11">CGMCC 1.3703</strain>
    </source>
</reference>
<evidence type="ECO:0000313" key="10">
    <source>
        <dbReference type="EMBL" id="SDO29034.1"/>
    </source>
</evidence>